<dbReference type="STRING" id="1224164.B843_11500"/>
<accession>W5YAW5</accession>
<dbReference type="eggNOG" id="COG1597">
    <property type="taxonomic scope" value="Bacteria"/>
</dbReference>
<organism evidence="1 2">
    <name type="scientific">Corynebacterium vitaeruminis DSM 20294</name>
    <dbReference type="NCBI Taxonomy" id="1224164"/>
    <lineage>
        <taxon>Bacteria</taxon>
        <taxon>Bacillati</taxon>
        <taxon>Actinomycetota</taxon>
        <taxon>Actinomycetes</taxon>
        <taxon>Mycobacteriales</taxon>
        <taxon>Corynebacteriaceae</taxon>
        <taxon>Corynebacterium</taxon>
    </lineage>
</organism>
<keyword evidence="2" id="KW-1185">Reference proteome</keyword>
<gene>
    <name evidence="1" type="ORF">B843_11500</name>
</gene>
<dbReference type="KEGG" id="cvt:B843_11500"/>
<dbReference type="AlphaFoldDB" id="W5YAW5"/>
<reference evidence="1 2" key="1">
    <citation type="submission" date="2013-02" db="EMBL/GenBank/DDBJ databases">
        <title>The complete genome sequence of Corynebacterium vitaeruminis DSM 20294.</title>
        <authorList>
            <person name="Ruckert C."/>
            <person name="Albersmeier A."/>
            <person name="Kalinowski J."/>
        </authorList>
    </citation>
    <scope>NUCLEOTIDE SEQUENCE [LARGE SCALE GENOMIC DNA]</scope>
    <source>
        <strain evidence="2">ATCC 10234</strain>
    </source>
</reference>
<sequence>MTILRCGNLAREVNFTAANDVFDLSEAPTRQELKPIDAIAREVLPVDPTPSLDEIAMQPDVAHLGTPGPAPQPVPDPWRIVVIGTDASLSAVLTRLMRADNLWAEIGFVPVGPSLAATNWGIPSLVDDSLRLATEGVVKPAPLIRDDTAVAVAGSATVTDWDDKEISAEVIVDDDVILRHAAGPRTPARGVFGAKLVPMTDAPGLAAVVADTPIHEVPARGLGRLLGRTAPHGTAVAATLKTGRALQAGGENLRIEVDGVSRKRPVDRVTFYRHLRDLQIVRP</sequence>
<evidence type="ECO:0000313" key="1">
    <source>
        <dbReference type="EMBL" id="AHI23678.1"/>
    </source>
</evidence>
<dbReference type="HOGENOM" id="CLU_087221_0_0_11"/>
<dbReference type="Proteomes" id="UP000019222">
    <property type="component" value="Chromosome"/>
</dbReference>
<protein>
    <recommendedName>
        <fullName evidence="3">DAGKc domain-containing protein</fullName>
    </recommendedName>
</protein>
<name>W5YAW5_9CORY</name>
<dbReference type="PATRIC" id="fig|1224164.3.peg.2319"/>
<evidence type="ECO:0000313" key="2">
    <source>
        <dbReference type="Proteomes" id="UP000019222"/>
    </source>
</evidence>
<evidence type="ECO:0008006" key="3">
    <source>
        <dbReference type="Google" id="ProtNLM"/>
    </source>
</evidence>
<dbReference type="EMBL" id="CP004353">
    <property type="protein sequence ID" value="AHI23678.1"/>
    <property type="molecule type" value="Genomic_DNA"/>
</dbReference>
<proteinExistence type="predicted"/>